<comment type="caution">
    <text evidence="2">The sequence shown here is derived from an EMBL/GenBank/DDBJ whole genome shotgun (WGS) entry which is preliminary data.</text>
</comment>
<keyword evidence="3" id="KW-1185">Reference proteome</keyword>
<dbReference type="CDD" id="cd03769">
    <property type="entry name" value="SR_IS607_transposase_like"/>
    <property type="match status" value="1"/>
</dbReference>
<dbReference type="FunFam" id="3.40.50.1390:FF:000002">
    <property type="entry name" value="ORF1 in transposon ISC1904"/>
    <property type="match status" value="1"/>
</dbReference>
<dbReference type="InterPro" id="IPR000551">
    <property type="entry name" value="MerR-type_HTH_dom"/>
</dbReference>
<dbReference type="PROSITE" id="PS51736">
    <property type="entry name" value="RECOMBINASES_3"/>
    <property type="match status" value="1"/>
</dbReference>
<dbReference type="InterPro" id="IPR048046">
    <property type="entry name" value="Transpos_IS607"/>
</dbReference>
<dbReference type="InterPro" id="IPR036162">
    <property type="entry name" value="Resolvase-like_N_sf"/>
</dbReference>
<dbReference type="EMBL" id="SZPU01000015">
    <property type="protein sequence ID" value="TKI71620.1"/>
    <property type="molecule type" value="Genomic_DNA"/>
</dbReference>
<dbReference type="CDD" id="cd04762">
    <property type="entry name" value="HTH_MerR-trunc"/>
    <property type="match status" value="1"/>
</dbReference>
<dbReference type="Gene3D" id="1.10.1660.10">
    <property type="match status" value="1"/>
</dbReference>
<name>A0A4U2ZDE4_9BACI</name>
<accession>A0A4U2ZDE4</accession>
<reference evidence="2 3" key="1">
    <citation type="submission" date="2019-04" db="EMBL/GenBank/DDBJ databases">
        <title>Lysinibacillus genome sequencing.</title>
        <authorList>
            <person name="Dunlap C."/>
        </authorList>
    </citation>
    <scope>NUCLEOTIDE SEQUENCE [LARGE SCALE GENOMIC DNA]</scope>
    <source>
        <strain evidence="2 3">CCTCC AB 2010389</strain>
    </source>
</reference>
<dbReference type="Gene3D" id="3.40.50.1390">
    <property type="entry name" value="Resolvase, N-terminal catalytic domain"/>
    <property type="match status" value="1"/>
</dbReference>
<dbReference type="Gene3D" id="1.10.287.2170">
    <property type="match status" value="1"/>
</dbReference>
<dbReference type="PANTHER" id="PTHR36172:SF1">
    <property type="entry name" value="RESOLVASE-RELATED"/>
    <property type="match status" value="1"/>
</dbReference>
<protein>
    <submittedName>
        <fullName evidence="2">IS607 family transposase</fullName>
    </submittedName>
</protein>
<dbReference type="InterPro" id="IPR006119">
    <property type="entry name" value="Resolv_N"/>
</dbReference>
<dbReference type="InterPro" id="IPR051491">
    <property type="entry name" value="Recombinase/Transposase-rel"/>
</dbReference>
<sequence length="197" mass="23166">MEKMYKPKEFASMLGVAVITLQRWDREGKLIAYRNPKGRRYYTHAQYEQYMGISENKVGKTMIYARVSNRGQKDDLDNQIEFLKTFANSRGIIVDEVITDIASGLNDNRKKWNELIELAQQKELSQIIISHKDRFVRFGYDWFEAFLKKFGVGIVVVNNEKLSPQEELVQDLISIIHVFSCRIYGLRKYKKIKDDEL</sequence>
<dbReference type="InterPro" id="IPR009061">
    <property type="entry name" value="DNA-bd_dom_put_sf"/>
</dbReference>
<proteinExistence type="predicted"/>
<feature type="domain" description="Resolvase/invertase-type recombinase catalytic" evidence="1">
    <location>
        <begin position="60"/>
        <end position="197"/>
    </location>
</feature>
<dbReference type="SMART" id="SM00857">
    <property type="entry name" value="Resolvase"/>
    <property type="match status" value="1"/>
</dbReference>
<dbReference type="SUPFAM" id="SSF53041">
    <property type="entry name" value="Resolvase-like"/>
    <property type="match status" value="1"/>
</dbReference>
<dbReference type="Pfam" id="PF00376">
    <property type="entry name" value="MerR"/>
    <property type="match status" value="1"/>
</dbReference>
<dbReference type="Pfam" id="PF00239">
    <property type="entry name" value="Resolvase"/>
    <property type="match status" value="1"/>
</dbReference>
<evidence type="ECO:0000259" key="1">
    <source>
        <dbReference type="PROSITE" id="PS51736"/>
    </source>
</evidence>
<dbReference type="PANTHER" id="PTHR36172">
    <property type="match status" value="1"/>
</dbReference>
<organism evidence="2 3">
    <name type="scientific">Lysinibacillus mangiferihumi</name>
    <dbReference type="NCBI Taxonomy" id="1130819"/>
    <lineage>
        <taxon>Bacteria</taxon>
        <taxon>Bacillati</taxon>
        <taxon>Bacillota</taxon>
        <taxon>Bacilli</taxon>
        <taxon>Bacillales</taxon>
        <taxon>Bacillaceae</taxon>
        <taxon>Lysinibacillus</taxon>
    </lineage>
</organism>
<gene>
    <name evidence="2" type="ORF">FC756_04390</name>
</gene>
<dbReference type="SUPFAM" id="SSF46955">
    <property type="entry name" value="Putative DNA-binding domain"/>
    <property type="match status" value="1"/>
</dbReference>
<dbReference type="GO" id="GO:0003677">
    <property type="term" value="F:DNA binding"/>
    <property type="evidence" value="ECO:0007669"/>
    <property type="project" value="InterPro"/>
</dbReference>
<dbReference type="InterPro" id="IPR041718">
    <property type="entry name" value="IS607_transposase-like"/>
</dbReference>
<evidence type="ECO:0000313" key="2">
    <source>
        <dbReference type="EMBL" id="TKI71620.1"/>
    </source>
</evidence>
<dbReference type="NCBIfam" id="NF033518">
    <property type="entry name" value="transpos_IS607"/>
    <property type="match status" value="1"/>
</dbReference>
<dbReference type="Proteomes" id="UP000308744">
    <property type="component" value="Unassembled WGS sequence"/>
</dbReference>
<dbReference type="AlphaFoldDB" id="A0A4U2ZDE4"/>
<dbReference type="GO" id="GO:0006355">
    <property type="term" value="P:regulation of DNA-templated transcription"/>
    <property type="evidence" value="ECO:0007669"/>
    <property type="project" value="InterPro"/>
</dbReference>
<evidence type="ECO:0000313" key="3">
    <source>
        <dbReference type="Proteomes" id="UP000308744"/>
    </source>
</evidence>
<dbReference type="GO" id="GO:0000150">
    <property type="term" value="F:DNA strand exchange activity"/>
    <property type="evidence" value="ECO:0007669"/>
    <property type="project" value="InterPro"/>
</dbReference>